<name>A0AAV7JB07_9METZ</name>
<evidence type="ECO:0000313" key="3">
    <source>
        <dbReference type="Proteomes" id="UP001165289"/>
    </source>
</evidence>
<proteinExistence type="predicted"/>
<keyword evidence="3" id="KW-1185">Reference proteome</keyword>
<organism evidence="2 3">
    <name type="scientific">Oopsacas minuta</name>
    <dbReference type="NCBI Taxonomy" id="111878"/>
    <lineage>
        <taxon>Eukaryota</taxon>
        <taxon>Metazoa</taxon>
        <taxon>Porifera</taxon>
        <taxon>Hexactinellida</taxon>
        <taxon>Hexasterophora</taxon>
        <taxon>Lyssacinosida</taxon>
        <taxon>Leucopsacidae</taxon>
        <taxon>Oopsacas</taxon>
    </lineage>
</organism>
<dbReference type="AlphaFoldDB" id="A0AAV7JB07"/>
<dbReference type="EMBL" id="JAKMXF010000365">
    <property type="protein sequence ID" value="KAI6645850.1"/>
    <property type="molecule type" value="Genomic_DNA"/>
</dbReference>
<accession>A0AAV7JB07</accession>
<feature type="compositionally biased region" description="Basic residues" evidence="1">
    <location>
        <begin position="110"/>
        <end position="127"/>
    </location>
</feature>
<evidence type="ECO:0000313" key="2">
    <source>
        <dbReference type="EMBL" id="KAI6645850.1"/>
    </source>
</evidence>
<evidence type="ECO:0000256" key="1">
    <source>
        <dbReference type="SAM" id="MobiDB-lite"/>
    </source>
</evidence>
<protein>
    <recommendedName>
        <fullName evidence="4">DNA-directed RNA polymerase III subunit</fullName>
    </recommendedName>
</protein>
<evidence type="ECO:0008006" key="4">
    <source>
        <dbReference type="Google" id="ProtNLM"/>
    </source>
</evidence>
<reference evidence="2 3" key="1">
    <citation type="journal article" date="2023" name="BMC Biol.">
        <title>The compact genome of the sponge Oopsacas minuta (Hexactinellida) is lacking key metazoan core genes.</title>
        <authorList>
            <person name="Santini S."/>
            <person name="Schenkelaars Q."/>
            <person name="Jourda C."/>
            <person name="Duchesne M."/>
            <person name="Belahbib H."/>
            <person name="Rocher C."/>
            <person name="Selva M."/>
            <person name="Riesgo A."/>
            <person name="Vervoort M."/>
            <person name="Leys S.P."/>
            <person name="Kodjabachian L."/>
            <person name="Le Bivic A."/>
            <person name="Borchiellini C."/>
            <person name="Claverie J.M."/>
            <person name="Renard E."/>
        </authorList>
    </citation>
    <scope>NUCLEOTIDE SEQUENCE [LARGE SCALE GENOMIC DNA]</scope>
    <source>
        <strain evidence="2">SPO-2</strain>
    </source>
</reference>
<feature type="region of interest" description="Disordered" evidence="1">
    <location>
        <begin position="110"/>
        <end position="191"/>
    </location>
</feature>
<feature type="compositionally biased region" description="Basic and acidic residues" evidence="1">
    <location>
        <begin position="137"/>
        <end position="148"/>
    </location>
</feature>
<comment type="caution">
    <text evidence="2">The sequence shown here is derived from an EMBL/GenBank/DDBJ whole genome shotgun (WGS) entry which is preliminary data.</text>
</comment>
<dbReference type="Proteomes" id="UP001165289">
    <property type="component" value="Unassembled WGS sequence"/>
</dbReference>
<gene>
    <name evidence="2" type="ORF">LOD99_13109</name>
</gene>
<sequence length="191" mass="22021">MFHRRNFNVYSNENIKVENEPEQLFSKFANAINQIDQYIHDEDRLCLRAKRELRKSMRYSSQYTYTRINTRIGLSNLEVRTGNRVVKRKTVEDFYLTGMPLELMMVNSKGKRKNIRKKNVKKVKKATKTGENEGSSEDEKGNKDKSDSGSEDEIYSNSSGVDEAGDYADTHFDNGEDNIASDNSGGEEDFY</sequence>